<dbReference type="Proteomes" id="UP000824540">
    <property type="component" value="Unassembled WGS sequence"/>
</dbReference>
<sequence length="317" mass="34886">MNFGTVVVIAGFTGIFSFSFLAAAIGSEYWYIIKVNKQNLTNLEDLDSYSGLWRINEGKNARSHFIHPFTEDTSNYTKTERHLLNLHKVIVILLPLSLVLLVLGGICLFTLSGVSIYISYSQQALQELERQLGAEQLSHVQVSFGWSLGLAWLSYGLEVATGLLLLLATRIAHLQRIQSVNITMHTCSIVIERFLFFSSFSIFDPNDTGTLAPERGSIPGGLFPSVGPSALSCVLLGHKAQFEDSQLGVLLCDAQVPHGPDRAPDMREHEDAHALPQRPVLALRHGCHALAELDRGQQRVAQAEAQDVGLHSSHVHL</sequence>
<keyword evidence="2 5" id="KW-0812">Transmembrane</keyword>
<evidence type="ECO:0000256" key="2">
    <source>
        <dbReference type="ARBA" id="ARBA00022692"/>
    </source>
</evidence>
<keyword evidence="4 5" id="KW-0472">Membrane</keyword>
<protein>
    <recommendedName>
        <fullName evidence="8">Transmembrane protein 235</fullName>
    </recommendedName>
</protein>
<evidence type="ECO:0000313" key="6">
    <source>
        <dbReference type="EMBL" id="KAG9337910.1"/>
    </source>
</evidence>
<dbReference type="Pfam" id="PF13903">
    <property type="entry name" value="Claudin_2"/>
    <property type="match status" value="1"/>
</dbReference>
<keyword evidence="3 5" id="KW-1133">Transmembrane helix</keyword>
<dbReference type="AlphaFoldDB" id="A0A8T2NF24"/>
<feature type="transmembrane region" description="Helical" evidence="5">
    <location>
        <begin position="144"/>
        <end position="168"/>
    </location>
</feature>
<dbReference type="GO" id="GO:0016324">
    <property type="term" value="C:apical plasma membrane"/>
    <property type="evidence" value="ECO:0007669"/>
    <property type="project" value="TreeGrafter"/>
</dbReference>
<proteinExistence type="predicted"/>
<evidence type="ECO:0000313" key="7">
    <source>
        <dbReference type="Proteomes" id="UP000824540"/>
    </source>
</evidence>
<feature type="non-terminal residue" evidence="6">
    <location>
        <position position="1"/>
    </location>
</feature>
<dbReference type="Gene3D" id="1.20.140.150">
    <property type="match status" value="1"/>
</dbReference>
<evidence type="ECO:0000256" key="4">
    <source>
        <dbReference type="ARBA" id="ARBA00023136"/>
    </source>
</evidence>
<dbReference type="InterPro" id="IPR039951">
    <property type="entry name" value="TMEM114/TMEM235"/>
</dbReference>
<dbReference type="PANTHER" id="PTHR20516">
    <property type="entry name" value="TRANSMEMBRANE PROTEIN 114/235 FAMILY MEMBER"/>
    <property type="match status" value="1"/>
</dbReference>
<comment type="caution">
    <text evidence="6">The sequence shown here is derived from an EMBL/GenBank/DDBJ whole genome shotgun (WGS) entry which is preliminary data.</text>
</comment>
<evidence type="ECO:0000256" key="1">
    <source>
        <dbReference type="ARBA" id="ARBA00004141"/>
    </source>
</evidence>
<dbReference type="PANTHER" id="PTHR20516:SF1">
    <property type="entry name" value="TRANSMEMBRANE PROTEIN 235"/>
    <property type="match status" value="1"/>
</dbReference>
<evidence type="ECO:0000256" key="5">
    <source>
        <dbReference type="SAM" id="Phobius"/>
    </source>
</evidence>
<feature type="transmembrane region" description="Helical" evidence="5">
    <location>
        <begin position="89"/>
        <end position="118"/>
    </location>
</feature>
<dbReference type="InterPro" id="IPR004031">
    <property type="entry name" value="PMP22/EMP/MP20/Claudin"/>
</dbReference>
<gene>
    <name evidence="6" type="ORF">JZ751_027563</name>
</gene>
<feature type="transmembrane region" description="Helical" evidence="5">
    <location>
        <begin position="6"/>
        <end position="32"/>
    </location>
</feature>
<accession>A0A8T2NF24</accession>
<evidence type="ECO:0000256" key="3">
    <source>
        <dbReference type="ARBA" id="ARBA00022989"/>
    </source>
</evidence>
<organism evidence="6 7">
    <name type="scientific">Albula glossodonta</name>
    <name type="common">roundjaw bonefish</name>
    <dbReference type="NCBI Taxonomy" id="121402"/>
    <lineage>
        <taxon>Eukaryota</taxon>
        <taxon>Metazoa</taxon>
        <taxon>Chordata</taxon>
        <taxon>Craniata</taxon>
        <taxon>Vertebrata</taxon>
        <taxon>Euteleostomi</taxon>
        <taxon>Actinopterygii</taxon>
        <taxon>Neopterygii</taxon>
        <taxon>Teleostei</taxon>
        <taxon>Albuliformes</taxon>
        <taxon>Albulidae</taxon>
        <taxon>Albula</taxon>
    </lineage>
</organism>
<dbReference type="EMBL" id="JAFBMS010000079">
    <property type="protein sequence ID" value="KAG9337910.1"/>
    <property type="molecule type" value="Genomic_DNA"/>
</dbReference>
<comment type="subcellular location">
    <subcellularLocation>
        <location evidence="1">Membrane</location>
        <topology evidence="1">Multi-pass membrane protein</topology>
    </subcellularLocation>
</comment>
<keyword evidence="7" id="KW-1185">Reference proteome</keyword>
<reference evidence="6" key="1">
    <citation type="thesis" date="2021" institute="BYU ScholarsArchive" country="Provo, UT, USA">
        <title>Applications of and Algorithms for Genome Assembly and Genomic Analyses with an Emphasis on Marine Teleosts.</title>
        <authorList>
            <person name="Pickett B.D."/>
        </authorList>
    </citation>
    <scope>NUCLEOTIDE SEQUENCE</scope>
    <source>
        <strain evidence="6">HI-2016</strain>
    </source>
</reference>
<dbReference type="OrthoDB" id="9626630at2759"/>
<name>A0A8T2NF24_9TELE</name>
<evidence type="ECO:0008006" key="8">
    <source>
        <dbReference type="Google" id="ProtNLM"/>
    </source>
</evidence>